<dbReference type="PROSITE" id="PS51186">
    <property type="entry name" value="GNAT"/>
    <property type="match status" value="1"/>
</dbReference>
<keyword evidence="2" id="KW-0808">Transferase</keyword>
<proteinExistence type="predicted"/>
<reference evidence="2 3" key="1">
    <citation type="submission" date="2020-08" db="EMBL/GenBank/DDBJ databases">
        <title>Sequencing the genomes of 1000 actinobacteria strains.</title>
        <authorList>
            <person name="Klenk H.-P."/>
        </authorList>
    </citation>
    <scope>NUCLEOTIDE SEQUENCE [LARGE SCALE GENOMIC DNA]</scope>
    <source>
        <strain evidence="2 3">DSM 21065</strain>
    </source>
</reference>
<dbReference type="GO" id="GO:0047663">
    <property type="term" value="F:aminoglycoside 6'-N-acetyltransferase activity"/>
    <property type="evidence" value="ECO:0007669"/>
    <property type="project" value="UniProtKB-EC"/>
</dbReference>
<gene>
    <name evidence="2" type="ORF">BJ997_000677</name>
</gene>
<dbReference type="SUPFAM" id="SSF55729">
    <property type="entry name" value="Acyl-CoA N-acyltransferases (Nat)"/>
    <property type="match status" value="1"/>
</dbReference>
<dbReference type="EC" id="2.3.1.82" evidence="2"/>
<sequence length="108" mass="12104">MMDDTVVGWAKTHFWDHSDGSAAAGHYLGGVTVTSEFRRQGIGDALTSARLDWIWKRARNAWFVVNALNLASIDLHRKWGFCEVARSDRFHTTTFTGGEGILFSAESR</sequence>
<name>A0A7W8ZTW8_9MICO</name>
<accession>A0A7W8ZTW8</accession>
<dbReference type="EMBL" id="JACHBQ010000001">
    <property type="protein sequence ID" value="MBB5640129.1"/>
    <property type="molecule type" value="Genomic_DNA"/>
</dbReference>
<protein>
    <submittedName>
        <fullName evidence="2">Aminoglycoside 6'-N-acetyltransferase I</fullName>
        <ecNumber evidence="2">2.3.1.82</ecNumber>
    </submittedName>
</protein>
<dbReference type="InterPro" id="IPR016181">
    <property type="entry name" value="Acyl_CoA_acyltransferase"/>
</dbReference>
<feature type="domain" description="N-acetyltransferase" evidence="1">
    <location>
        <begin position="1"/>
        <end position="108"/>
    </location>
</feature>
<dbReference type="Pfam" id="PF00583">
    <property type="entry name" value="Acetyltransf_1"/>
    <property type="match status" value="1"/>
</dbReference>
<dbReference type="AlphaFoldDB" id="A0A7W8ZTW8"/>
<comment type="caution">
    <text evidence="2">The sequence shown here is derived from an EMBL/GenBank/DDBJ whole genome shotgun (WGS) entry which is preliminary data.</text>
</comment>
<evidence type="ECO:0000259" key="1">
    <source>
        <dbReference type="PROSITE" id="PS51186"/>
    </source>
</evidence>
<dbReference type="InterPro" id="IPR000182">
    <property type="entry name" value="GNAT_dom"/>
</dbReference>
<dbReference type="Proteomes" id="UP000561726">
    <property type="component" value="Unassembled WGS sequence"/>
</dbReference>
<evidence type="ECO:0000313" key="3">
    <source>
        <dbReference type="Proteomes" id="UP000561726"/>
    </source>
</evidence>
<organism evidence="2 3">
    <name type="scientific">Cryobacterium roopkundense</name>
    <dbReference type="NCBI Taxonomy" id="1001240"/>
    <lineage>
        <taxon>Bacteria</taxon>
        <taxon>Bacillati</taxon>
        <taxon>Actinomycetota</taxon>
        <taxon>Actinomycetes</taxon>
        <taxon>Micrococcales</taxon>
        <taxon>Microbacteriaceae</taxon>
        <taxon>Cryobacterium</taxon>
    </lineage>
</organism>
<evidence type="ECO:0000313" key="2">
    <source>
        <dbReference type="EMBL" id="MBB5640129.1"/>
    </source>
</evidence>
<dbReference type="CDD" id="cd04301">
    <property type="entry name" value="NAT_SF"/>
    <property type="match status" value="1"/>
</dbReference>
<keyword evidence="2" id="KW-0012">Acyltransferase</keyword>
<dbReference type="Gene3D" id="3.40.630.30">
    <property type="match status" value="1"/>
</dbReference>